<dbReference type="EMBL" id="KV427630">
    <property type="protein sequence ID" value="KZT05376.1"/>
    <property type="molecule type" value="Genomic_DNA"/>
</dbReference>
<dbReference type="Proteomes" id="UP000076871">
    <property type="component" value="Unassembled WGS sequence"/>
</dbReference>
<dbReference type="GeneID" id="63818681"/>
<organism evidence="1 2">
    <name type="scientific">Laetiporus sulphureus 93-53</name>
    <dbReference type="NCBI Taxonomy" id="1314785"/>
    <lineage>
        <taxon>Eukaryota</taxon>
        <taxon>Fungi</taxon>
        <taxon>Dikarya</taxon>
        <taxon>Basidiomycota</taxon>
        <taxon>Agaricomycotina</taxon>
        <taxon>Agaricomycetes</taxon>
        <taxon>Polyporales</taxon>
        <taxon>Laetiporus</taxon>
    </lineage>
</organism>
<gene>
    <name evidence="1" type="ORF">LAESUDRAFT_227570</name>
</gene>
<evidence type="ECO:0000313" key="2">
    <source>
        <dbReference type="Proteomes" id="UP000076871"/>
    </source>
</evidence>
<accession>A0A165DQ28</accession>
<protein>
    <submittedName>
        <fullName evidence="1">Uncharacterized protein</fullName>
    </submittedName>
</protein>
<name>A0A165DQ28_9APHY</name>
<dbReference type="InParanoid" id="A0A165DQ28"/>
<sequence length="82" mass="9259">MPVHFLPVRVSRRAANPRFLWLHRRPLACSPIIRRARSALRHRSPLADRDPYLPRSSSLARLTVTPGPPCSVFSVYSSSVTP</sequence>
<evidence type="ECO:0000313" key="1">
    <source>
        <dbReference type="EMBL" id="KZT05376.1"/>
    </source>
</evidence>
<keyword evidence="2" id="KW-1185">Reference proteome</keyword>
<proteinExistence type="predicted"/>
<reference evidence="1 2" key="1">
    <citation type="journal article" date="2016" name="Mol. Biol. Evol.">
        <title>Comparative Genomics of Early-Diverging Mushroom-Forming Fungi Provides Insights into the Origins of Lignocellulose Decay Capabilities.</title>
        <authorList>
            <person name="Nagy L.G."/>
            <person name="Riley R."/>
            <person name="Tritt A."/>
            <person name="Adam C."/>
            <person name="Daum C."/>
            <person name="Floudas D."/>
            <person name="Sun H."/>
            <person name="Yadav J.S."/>
            <person name="Pangilinan J."/>
            <person name="Larsson K.H."/>
            <person name="Matsuura K."/>
            <person name="Barry K."/>
            <person name="Labutti K."/>
            <person name="Kuo R."/>
            <person name="Ohm R.A."/>
            <person name="Bhattacharya S.S."/>
            <person name="Shirouzu T."/>
            <person name="Yoshinaga Y."/>
            <person name="Martin F.M."/>
            <person name="Grigoriev I.V."/>
            <person name="Hibbett D.S."/>
        </authorList>
    </citation>
    <scope>NUCLEOTIDE SEQUENCE [LARGE SCALE GENOMIC DNA]</scope>
    <source>
        <strain evidence="1 2">93-53</strain>
    </source>
</reference>
<dbReference type="AlphaFoldDB" id="A0A165DQ28"/>
<dbReference type="RefSeq" id="XP_040763116.1">
    <property type="nucleotide sequence ID" value="XM_040901649.1"/>
</dbReference>